<name>A0A0S4QGK9_9ACTN</name>
<feature type="region of interest" description="Disordered" evidence="3">
    <location>
        <begin position="212"/>
        <end position="249"/>
    </location>
</feature>
<feature type="binding site" evidence="2">
    <location>
        <position position="57"/>
    </location>
    <ligand>
        <name>substrate</name>
    </ligand>
</feature>
<dbReference type="InterPro" id="IPR013078">
    <property type="entry name" value="His_Pase_superF_clade-1"/>
</dbReference>
<proteinExistence type="predicted"/>
<dbReference type="RefSeq" id="WP_091270884.1">
    <property type="nucleotide sequence ID" value="NZ_FAOZ01000001.1"/>
</dbReference>
<dbReference type="GO" id="GO:0016791">
    <property type="term" value="F:phosphatase activity"/>
    <property type="evidence" value="ECO:0007669"/>
    <property type="project" value="TreeGrafter"/>
</dbReference>
<dbReference type="Pfam" id="PF00300">
    <property type="entry name" value="His_Phos_1"/>
    <property type="match status" value="1"/>
</dbReference>
<dbReference type="SUPFAM" id="SSF53254">
    <property type="entry name" value="Phosphoglycerate mutase-like"/>
    <property type="match status" value="1"/>
</dbReference>
<evidence type="ECO:0000313" key="4">
    <source>
        <dbReference type="EMBL" id="CUU53896.1"/>
    </source>
</evidence>
<feature type="active site" description="Tele-phosphohistidine intermediate" evidence="1">
    <location>
        <position position="8"/>
    </location>
</feature>
<feature type="binding site" evidence="2">
    <location>
        <begin position="103"/>
        <end position="104"/>
    </location>
    <ligand>
        <name>substrate</name>
    </ligand>
</feature>
<gene>
    <name evidence="4" type="ORF">Ga0074812_101395</name>
</gene>
<dbReference type="EMBL" id="FAOZ01000001">
    <property type="protein sequence ID" value="CUU53896.1"/>
    <property type="molecule type" value="Genomic_DNA"/>
</dbReference>
<organism evidence="4 5">
    <name type="scientific">Parafrankia irregularis</name>
    <dbReference type="NCBI Taxonomy" id="795642"/>
    <lineage>
        <taxon>Bacteria</taxon>
        <taxon>Bacillati</taxon>
        <taxon>Actinomycetota</taxon>
        <taxon>Actinomycetes</taxon>
        <taxon>Frankiales</taxon>
        <taxon>Frankiaceae</taxon>
        <taxon>Parafrankia</taxon>
    </lineage>
</organism>
<dbReference type="Gene3D" id="3.40.50.1240">
    <property type="entry name" value="Phosphoglycerate mutase-like"/>
    <property type="match status" value="1"/>
</dbReference>
<dbReference type="PANTHER" id="PTHR48100:SF62">
    <property type="entry name" value="GLUCOSYL-3-PHOSPHOGLYCERATE PHOSPHATASE"/>
    <property type="match status" value="1"/>
</dbReference>
<dbReference type="InterPro" id="IPR050275">
    <property type="entry name" value="PGM_Phosphatase"/>
</dbReference>
<dbReference type="CDD" id="cd07067">
    <property type="entry name" value="HP_PGM_like"/>
    <property type="match status" value="1"/>
</dbReference>
<dbReference type="InterPro" id="IPR029033">
    <property type="entry name" value="His_PPase_superfam"/>
</dbReference>
<evidence type="ECO:0000256" key="1">
    <source>
        <dbReference type="PIRSR" id="PIRSR613078-1"/>
    </source>
</evidence>
<evidence type="ECO:0000256" key="2">
    <source>
        <dbReference type="PIRSR" id="PIRSR613078-2"/>
    </source>
</evidence>
<evidence type="ECO:0000256" key="3">
    <source>
        <dbReference type="SAM" id="MobiDB-lite"/>
    </source>
</evidence>
<dbReference type="Proteomes" id="UP000198802">
    <property type="component" value="Unassembled WGS sequence"/>
</dbReference>
<protein>
    <submittedName>
        <fullName evidence="4">Probable phosphoglycerate mutase</fullName>
    </submittedName>
</protein>
<evidence type="ECO:0000313" key="5">
    <source>
        <dbReference type="Proteomes" id="UP000198802"/>
    </source>
</evidence>
<accession>A0A0S4QGK9</accession>
<dbReference type="PANTHER" id="PTHR48100">
    <property type="entry name" value="BROAD-SPECIFICITY PHOSPHATASE YOR283W-RELATED"/>
    <property type="match status" value="1"/>
</dbReference>
<dbReference type="SMART" id="SM00855">
    <property type="entry name" value="PGAM"/>
    <property type="match status" value="1"/>
</dbReference>
<dbReference type="AlphaFoldDB" id="A0A0S4QGK9"/>
<feature type="compositionally biased region" description="Polar residues" evidence="3">
    <location>
        <begin position="230"/>
        <end position="249"/>
    </location>
</feature>
<sequence length="249" mass="26569">MRLLLWRHGRTSWNDAGRFQGHANPPLDETGRRQAAAVGPVIRALRPELVISSDLIRCQETAASIGLPVRADARLREIDLGAWSGLTGSEAAARFPAEDAAWRRGEDIRRGGGETYVEVAERAFAVLDEVLAEGLPVDPSGLVVFVLHGGTARALIGRALGVPPQNWWVFGPLRNCRWSMLRREHGGFRLAEHNSGPLATGAAAPDMVVSVGPGSAAPLPPAEALLPTQEGPTESDTEPVHSQTQPAIG</sequence>
<reference evidence="5" key="1">
    <citation type="submission" date="2015-11" db="EMBL/GenBank/DDBJ databases">
        <authorList>
            <person name="Varghese N."/>
        </authorList>
    </citation>
    <scope>NUCLEOTIDE SEQUENCE [LARGE SCALE GENOMIC DNA]</scope>
    <source>
        <strain evidence="5">DSM 45899</strain>
    </source>
</reference>
<feature type="binding site" evidence="2">
    <location>
        <begin position="7"/>
        <end position="14"/>
    </location>
    <ligand>
        <name>substrate</name>
    </ligand>
</feature>
<keyword evidence="5" id="KW-1185">Reference proteome</keyword>
<feature type="active site" description="Proton donor/acceptor" evidence="1">
    <location>
        <position position="77"/>
    </location>
</feature>
<dbReference type="GO" id="GO:0005737">
    <property type="term" value="C:cytoplasm"/>
    <property type="evidence" value="ECO:0007669"/>
    <property type="project" value="TreeGrafter"/>
</dbReference>